<feature type="chain" id="PRO_5046734693" description="Beta-xylosidase C-terminal Concanavalin A-like domain-containing protein" evidence="5">
    <location>
        <begin position="24"/>
        <end position="523"/>
    </location>
</feature>
<feature type="domain" description="Beta-xylosidase C-terminal Concanavalin A-like" evidence="6">
    <location>
        <begin position="323"/>
        <end position="499"/>
    </location>
</feature>
<dbReference type="Pfam" id="PF17851">
    <property type="entry name" value="GH43_C2"/>
    <property type="match status" value="1"/>
</dbReference>
<dbReference type="Proteomes" id="UP001556367">
    <property type="component" value="Unassembled WGS sequence"/>
</dbReference>
<dbReference type="InterPro" id="IPR023296">
    <property type="entry name" value="Glyco_hydro_beta-prop_sf"/>
</dbReference>
<reference evidence="8" key="1">
    <citation type="submission" date="2024-06" db="EMBL/GenBank/DDBJ databases">
        <title>Multi-omics analyses provide insights into the biosynthesis of the anticancer antibiotic pleurotin in Hohenbuehelia grisea.</title>
        <authorList>
            <person name="Weaver J.A."/>
            <person name="Alberti F."/>
        </authorList>
    </citation>
    <scope>NUCLEOTIDE SEQUENCE [LARGE SCALE GENOMIC DNA]</scope>
    <source>
        <strain evidence="8">T-177</strain>
    </source>
</reference>
<dbReference type="SUPFAM" id="SSF49899">
    <property type="entry name" value="Concanavalin A-like lectins/glucanases"/>
    <property type="match status" value="1"/>
</dbReference>
<evidence type="ECO:0000259" key="6">
    <source>
        <dbReference type="Pfam" id="PF17851"/>
    </source>
</evidence>
<dbReference type="PANTHER" id="PTHR42812:SF15">
    <property type="entry name" value="HYDROLASE, PUTATIVE (AFU_ORTHOLOGUE AFUA_2G00930)-RELATED"/>
    <property type="match status" value="1"/>
</dbReference>
<protein>
    <recommendedName>
        <fullName evidence="6">Beta-xylosidase C-terminal Concanavalin A-like domain-containing protein</fullName>
    </recommendedName>
</protein>
<dbReference type="PROSITE" id="PS51257">
    <property type="entry name" value="PROKAR_LIPOPROTEIN"/>
    <property type="match status" value="1"/>
</dbReference>
<dbReference type="SUPFAM" id="SSF75005">
    <property type="entry name" value="Arabinanase/levansucrase/invertase"/>
    <property type="match status" value="1"/>
</dbReference>
<keyword evidence="5" id="KW-0732">Signal</keyword>
<organism evidence="7 8">
    <name type="scientific">Hohenbuehelia grisea</name>
    <dbReference type="NCBI Taxonomy" id="104357"/>
    <lineage>
        <taxon>Eukaryota</taxon>
        <taxon>Fungi</taxon>
        <taxon>Dikarya</taxon>
        <taxon>Basidiomycota</taxon>
        <taxon>Agaricomycotina</taxon>
        <taxon>Agaricomycetes</taxon>
        <taxon>Agaricomycetidae</taxon>
        <taxon>Agaricales</taxon>
        <taxon>Pleurotineae</taxon>
        <taxon>Pleurotaceae</taxon>
        <taxon>Hohenbuehelia</taxon>
    </lineage>
</organism>
<dbReference type="EMBL" id="JASNQZ010000002">
    <property type="protein sequence ID" value="KAL0959747.1"/>
    <property type="molecule type" value="Genomic_DNA"/>
</dbReference>
<comment type="caution">
    <text evidence="7">The sequence shown here is derived from an EMBL/GenBank/DDBJ whole genome shotgun (WGS) entry which is preliminary data.</text>
</comment>
<evidence type="ECO:0000256" key="4">
    <source>
        <dbReference type="RuleBase" id="RU361187"/>
    </source>
</evidence>
<name>A0ABR3JXA8_9AGAR</name>
<evidence type="ECO:0000256" key="2">
    <source>
        <dbReference type="ARBA" id="ARBA00022801"/>
    </source>
</evidence>
<dbReference type="InterPro" id="IPR006710">
    <property type="entry name" value="Glyco_hydro_43"/>
</dbReference>
<evidence type="ECO:0000256" key="3">
    <source>
        <dbReference type="ARBA" id="ARBA00023295"/>
    </source>
</evidence>
<keyword evidence="8" id="KW-1185">Reference proteome</keyword>
<evidence type="ECO:0000313" key="7">
    <source>
        <dbReference type="EMBL" id="KAL0959747.1"/>
    </source>
</evidence>
<dbReference type="InterPro" id="IPR051795">
    <property type="entry name" value="Glycosyl_Hydrlase_43"/>
</dbReference>
<dbReference type="CDD" id="cd09001">
    <property type="entry name" value="GH43_FsAxh1-like"/>
    <property type="match status" value="1"/>
</dbReference>
<evidence type="ECO:0000313" key="8">
    <source>
        <dbReference type="Proteomes" id="UP001556367"/>
    </source>
</evidence>
<keyword evidence="3 4" id="KW-0326">Glycosidase</keyword>
<dbReference type="Gene3D" id="2.60.120.200">
    <property type="match status" value="1"/>
</dbReference>
<accession>A0ABR3JXA8</accession>
<sequence length="523" mass="57002">MLKLFSFAVIWGILLFLSGCVLAFTNPVLWQDLADLDIKRVGNAYYYSASTMHYSPGAPILRSYDLFNWEYIGHSVPTLDFGNNFNLVGGRAYVGGIWASFFGFHATKNTWYWGGCIGFTTTYIYSAPSVTGPWTRLTTLNKCYYDSGLLVDDDGTMYVSYIANNVIWVAQLSADGKTEVRSQQIYSPPDSIGYLEGSRFYKRNGVYYILLTHPATEEWVLKSNSPFGSYTIKALVRSASAPANGGGNPHQGGIVDTPSGQWYYMAFIDAYPGGRVPVLAPISWGSDGFPSISLSNNQWGTSYPDPATPHPMPSLTGPDFLTSISPQWEWNHNPDTSKFSVGSGGLVLNTATVTFDLYAARNTITRRIQGPISSATIKLLYSNMRDGDRAGLAMLRDSSAWVGVKRDGGAYTVAFTNGLTMDANWNTVSTGTTTVSTAISGGTIWLRVTADINPGSGRQAKFSYSTDGKSFVSIGSPFTLNNAWQFFMGYRFAIFNHATISLGGRVTVPLFQLDAGNGNAPSV</sequence>
<proteinExistence type="inferred from homology"/>
<dbReference type="Gene3D" id="2.115.10.20">
    <property type="entry name" value="Glycosyl hydrolase domain, family 43"/>
    <property type="match status" value="1"/>
</dbReference>
<gene>
    <name evidence="7" type="ORF">HGRIS_011438</name>
</gene>
<dbReference type="InterPro" id="IPR041542">
    <property type="entry name" value="GH43_C2"/>
</dbReference>
<dbReference type="InterPro" id="IPR013320">
    <property type="entry name" value="ConA-like_dom_sf"/>
</dbReference>
<feature type="signal peptide" evidence="5">
    <location>
        <begin position="1"/>
        <end position="23"/>
    </location>
</feature>
<keyword evidence="2 4" id="KW-0378">Hydrolase</keyword>
<evidence type="ECO:0000256" key="1">
    <source>
        <dbReference type="ARBA" id="ARBA00009865"/>
    </source>
</evidence>
<dbReference type="PANTHER" id="PTHR42812">
    <property type="entry name" value="BETA-XYLOSIDASE"/>
    <property type="match status" value="1"/>
</dbReference>
<evidence type="ECO:0000256" key="5">
    <source>
        <dbReference type="SAM" id="SignalP"/>
    </source>
</evidence>
<comment type="similarity">
    <text evidence="1 4">Belongs to the glycosyl hydrolase 43 family.</text>
</comment>
<dbReference type="Pfam" id="PF04616">
    <property type="entry name" value="Glyco_hydro_43"/>
    <property type="match status" value="1"/>
</dbReference>